<evidence type="ECO:0000256" key="4">
    <source>
        <dbReference type="PROSITE-ProRule" id="PRU00169"/>
    </source>
</evidence>
<evidence type="ECO:0000313" key="8">
    <source>
        <dbReference type="EMBL" id="BDU49829.1"/>
    </source>
</evidence>
<dbReference type="PANTHER" id="PTHR48111">
    <property type="entry name" value="REGULATOR OF RPOS"/>
    <property type="match status" value="1"/>
</dbReference>
<evidence type="ECO:0000256" key="3">
    <source>
        <dbReference type="ARBA" id="ARBA00023125"/>
    </source>
</evidence>
<dbReference type="Gene3D" id="1.10.10.10">
    <property type="entry name" value="Winged helix-like DNA-binding domain superfamily/Winged helix DNA-binding domain"/>
    <property type="match status" value="1"/>
</dbReference>
<dbReference type="RefSeq" id="WP_307904772.1">
    <property type="nucleotide sequence ID" value="NZ_AP027059.1"/>
</dbReference>
<dbReference type="PROSITE" id="PS50110">
    <property type="entry name" value="RESPONSE_REGULATORY"/>
    <property type="match status" value="1"/>
</dbReference>
<dbReference type="AlphaFoldDB" id="A0AAU9DGK9"/>
<gene>
    <name evidence="8" type="ORF">HLVA_03980</name>
</gene>
<evidence type="ECO:0000256" key="1">
    <source>
        <dbReference type="ARBA" id="ARBA00022553"/>
    </source>
</evidence>
<dbReference type="InterPro" id="IPR011006">
    <property type="entry name" value="CheY-like_superfamily"/>
</dbReference>
<dbReference type="Gene3D" id="3.40.50.2300">
    <property type="match status" value="1"/>
</dbReference>
<dbReference type="KEGG" id="haby:HLVA_03980"/>
<dbReference type="InterPro" id="IPR001867">
    <property type="entry name" value="OmpR/PhoB-type_DNA-bd"/>
</dbReference>
<dbReference type="GO" id="GO:0032993">
    <property type="term" value="C:protein-DNA complex"/>
    <property type="evidence" value="ECO:0007669"/>
    <property type="project" value="TreeGrafter"/>
</dbReference>
<protein>
    <submittedName>
        <fullName evidence="8">DNA-binding response regulator</fullName>
    </submittedName>
</protein>
<dbReference type="InterPro" id="IPR001789">
    <property type="entry name" value="Sig_transdc_resp-reg_receiver"/>
</dbReference>
<evidence type="ECO:0000313" key="9">
    <source>
        <dbReference type="Proteomes" id="UP001321582"/>
    </source>
</evidence>
<dbReference type="EMBL" id="AP027059">
    <property type="protein sequence ID" value="BDU49829.1"/>
    <property type="molecule type" value="Genomic_DNA"/>
</dbReference>
<dbReference type="Gene3D" id="6.10.250.690">
    <property type="match status" value="1"/>
</dbReference>
<keyword evidence="3 5" id="KW-0238">DNA-binding</keyword>
<name>A0AAU9DGK9_9FUSO</name>
<evidence type="ECO:0000259" key="6">
    <source>
        <dbReference type="PROSITE" id="PS50110"/>
    </source>
</evidence>
<dbReference type="GO" id="GO:0005829">
    <property type="term" value="C:cytosol"/>
    <property type="evidence" value="ECO:0007669"/>
    <property type="project" value="TreeGrafter"/>
</dbReference>
<evidence type="ECO:0000259" key="7">
    <source>
        <dbReference type="PROSITE" id="PS51755"/>
    </source>
</evidence>
<dbReference type="Pfam" id="PF00072">
    <property type="entry name" value="Response_reg"/>
    <property type="match status" value="1"/>
</dbReference>
<feature type="domain" description="OmpR/PhoB-type" evidence="7">
    <location>
        <begin position="127"/>
        <end position="223"/>
    </location>
</feature>
<evidence type="ECO:0000256" key="5">
    <source>
        <dbReference type="PROSITE-ProRule" id="PRU01091"/>
    </source>
</evidence>
<keyword evidence="9" id="KW-1185">Reference proteome</keyword>
<dbReference type="InterPro" id="IPR039420">
    <property type="entry name" value="WalR-like"/>
</dbReference>
<dbReference type="GO" id="GO:0006355">
    <property type="term" value="P:regulation of DNA-templated transcription"/>
    <property type="evidence" value="ECO:0007669"/>
    <property type="project" value="InterPro"/>
</dbReference>
<dbReference type="GO" id="GO:0000156">
    <property type="term" value="F:phosphorelay response regulator activity"/>
    <property type="evidence" value="ECO:0007669"/>
    <property type="project" value="TreeGrafter"/>
</dbReference>
<dbReference type="GO" id="GO:0000976">
    <property type="term" value="F:transcription cis-regulatory region binding"/>
    <property type="evidence" value="ECO:0007669"/>
    <property type="project" value="TreeGrafter"/>
</dbReference>
<dbReference type="PANTHER" id="PTHR48111:SF40">
    <property type="entry name" value="PHOSPHATE REGULON TRANSCRIPTIONAL REGULATORY PROTEIN PHOB"/>
    <property type="match status" value="1"/>
</dbReference>
<feature type="domain" description="Response regulatory" evidence="6">
    <location>
        <begin position="2"/>
        <end position="119"/>
    </location>
</feature>
<keyword evidence="2" id="KW-0902">Two-component regulatory system</keyword>
<feature type="DNA-binding region" description="OmpR/PhoB-type" evidence="5">
    <location>
        <begin position="127"/>
        <end position="223"/>
    </location>
</feature>
<dbReference type="Pfam" id="PF00486">
    <property type="entry name" value="Trans_reg_C"/>
    <property type="match status" value="1"/>
</dbReference>
<sequence>MKIVVVEDDSQIRELIVYFLQKEKYDVVASGDGYEAIKLIAEIKPDLLILDLMLPNLSGIDITKIVRDLPEKYGNPLIIMVTAKTETDDVIKGLEAGANEYIRKPFDPRELIARIKNIMKRTGKKINKQIEFGDILIDESKYIVYENKNEVELSKKEYELLKYFIINKDMILTREKLLNEVWGVDYFPGDRVIDVYVGKIRGKFKILGENLKTVKGVGYKLIEKKF</sequence>
<proteinExistence type="predicted"/>
<dbReference type="PROSITE" id="PS51755">
    <property type="entry name" value="OMPR_PHOB"/>
    <property type="match status" value="1"/>
</dbReference>
<accession>A0AAU9DGK9</accession>
<keyword evidence="1 4" id="KW-0597">Phosphoprotein</keyword>
<feature type="modified residue" description="4-aspartylphosphate" evidence="4">
    <location>
        <position position="51"/>
    </location>
</feature>
<organism evidence="8 9">
    <name type="scientific">Haliovirga abyssi</name>
    <dbReference type="NCBI Taxonomy" id="2996794"/>
    <lineage>
        <taxon>Bacteria</taxon>
        <taxon>Fusobacteriati</taxon>
        <taxon>Fusobacteriota</taxon>
        <taxon>Fusobacteriia</taxon>
        <taxon>Fusobacteriales</taxon>
        <taxon>Haliovirgaceae</taxon>
        <taxon>Haliovirga</taxon>
    </lineage>
</organism>
<dbReference type="InterPro" id="IPR036388">
    <property type="entry name" value="WH-like_DNA-bd_sf"/>
</dbReference>
<evidence type="ECO:0000256" key="2">
    <source>
        <dbReference type="ARBA" id="ARBA00023012"/>
    </source>
</evidence>
<dbReference type="Proteomes" id="UP001321582">
    <property type="component" value="Chromosome"/>
</dbReference>
<dbReference type="SMART" id="SM00862">
    <property type="entry name" value="Trans_reg_C"/>
    <property type="match status" value="1"/>
</dbReference>
<reference evidence="8 9" key="1">
    <citation type="submission" date="2022-11" db="EMBL/GenBank/DDBJ databases">
        <title>Haliovirga abyssi gen. nov., sp. nov., a mesophilic fermentative bacterium isolated from the Iheya North hydrothermal field and the proposal of Haliovirgaceae fam. nov.</title>
        <authorList>
            <person name="Miyazaki U."/>
            <person name="Tame A."/>
            <person name="Miyazaki J."/>
            <person name="Takai K."/>
            <person name="Sawayama S."/>
            <person name="Kitajima M."/>
            <person name="Okamoto A."/>
            <person name="Nakagawa S."/>
        </authorList>
    </citation>
    <scope>NUCLEOTIDE SEQUENCE [LARGE SCALE GENOMIC DNA]</scope>
    <source>
        <strain evidence="8 9">IC12</strain>
    </source>
</reference>
<dbReference type="SUPFAM" id="SSF52172">
    <property type="entry name" value="CheY-like"/>
    <property type="match status" value="1"/>
</dbReference>
<dbReference type="SMART" id="SM00448">
    <property type="entry name" value="REC"/>
    <property type="match status" value="1"/>
</dbReference>
<dbReference type="CDD" id="cd00383">
    <property type="entry name" value="trans_reg_C"/>
    <property type="match status" value="1"/>
</dbReference>